<protein>
    <recommendedName>
        <fullName evidence="1">CCHC-type domain-containing protein</fullName>
    </recommendedName>
</protein>
<evidence type="ECO:0000259" key="1">
    <source>
        <dbReference type="SMART" id="SM00343"/>
    </source>
</evidence>
<proteinExistence type="predicted"/>
<evidence type="ECO:0000313" key="3">
    <source>
        <dbReference type="Proteomes" id="UP000499080"/>
    </source>
</evidence>
<dbReference type="SUPFAM" id="SSF57756">
    <property type="entry name" value="Retrovirus zinc finger-like domains"/>
    <property type="match status" value="1"/>
</dbReference>
<keyword evidence="3" id="KW-1185">Reference proteome</keyword>
<gene>
    <name evidence="2" type="ORF">AVEN_165870_1</name>
</gene>
<dbReference type="OrthoDB" id="427960at2759"/>
<dbReference type="Proteomes" id="UP000499080">
    <property type="component" value="Unassembled WGS sequence"/>
</dbReference>
<feature type="domain" description="CCHC-type" evidence="1">
    <location>
        <begin position="57"/>
        <end position="73"/>
    </location>
</feature>
<dbReference type="GO" id="GO:0003676">
    <property type="term" value="F:nucleic acid binding"/>
    <property type="evidence" value="ECO:0007669"/>
    <property type="project" value="InterPro"/>
</dbReference>
<dbReference type="EMBL" id="BGPR01004251">
    <property type="protein sequence ID" value="GBM97612.1"/>
    <property type="molecule type" value="Genomic_DNA"/>
</dbReference>
<name>A0A4Y2K8K6_ARAVE</name>
<dbReference type="GO" id="GO:0008270">
    <property type="term" value="F:zinc ion binding"/>
    <property type="evidence" value="ECO:0007669"/>
    <property type="project" value="InterPro"/>
</dbReference>
<reference evidence="2 3" key="1">
    <citation type="journal article" date="2019" name="Sci. Rep.">
        <title>Orb-weaving spider Araneus ventricosus genome elucidates the spidroin gene catalogue.</title>
        <authorList>
            <person name="Kono N."/>
            <person name="Nakamura H."/>
            <person name="Ohtoshi R."/>
            <person name="Moran D.A.P."/>
            <person name="Shinohara A."/>
            <person name="Yoshida Y."/>
            <person name="Fujiwara M."/>
            <person name="Mori M."/>
            <person name="Tomita M."/>
            <person name="Arakawa K."/>
        </authorList>
    </citation>
    <scope>NUCLEOTIDE SEQUENCE [LARGE SCALE GENOMIC DNA]</scope>
</reference>
<sequence length="145" mass="16283">MDSFILYNCARYLQNVNVFSALRLGDVFNTLSASSITAGYIRSPVKPYIPYIPNPLRCFNCQRFEHSKVACRGQLTCSNCGIAGHSANGCKANPHCFHCKQDHSSDSQDCPQLKTEKKIQEIKIKQNITYAEAKNLISQEKTPSY</sequence>
<dbReference type="SMART" id="SM00343">
    <property type="entry name" value="ZnF_C2HC"/>
    <property type="match status" value="2"/>
</dbReference>
<accession>A0A4Y2K8K6</accession>
<evidence type="ECO:0000313" key="2">
    <source>
        <dbReference type="EMBL" id="GBM97612.1"/>
    </source>
</evidence>
<organism evidence="2 3">
    <name type="scientific">Araneus ventricosus</name>
    <name type="common">Orbweaver spider</name>
    <name type="synonym">Epeira ventricosa</name>
    <dbReference type="NCBI Taxonomy" id="182803"/>
    <lineage>
        <taxon>Eukaryota</taxon>
        <taxon>Metazoa</taxon>
        <taxon>Ecdysozoa</taxon>
        <taxon>Arthropoda</taxon>
        <taxon>Chelicerata</taxon>
        <taxon>Arachnida</taxon>
        <taxon>Araneae</taxon>
        <taxon>Araneomorphae</taxon>
        <taxon>Entelegynae</taxon>
        <taxon>Araneoidea</taxon>
        <taxon>Araneidae</taxon>
        <taxon>Araneus</taxon>
    </lineage>
</organism>
<dbReference type="InterPro" id="IPR001878">
    <property type="entry name" value="Znf_CCHC"/>
</dbReference>
<dbReference type="InterPro" id="IPR036875">
    <property type="entry name" value="Znf_CCHC_sf"/>
</dbReference>
<dbReference type="AlphaFoldDB" id="A0A4Y2K8K6"/>
<feature type="domain" description="CCHC-type" evidence="1">
    <location>
        <begin position="76"/>
        <end position="92"/>
    </location>
</feature>
<comment type="caution">
    <text evidence="2">The sequence shown here is derived from an EMBL/GenBank/DDBJ whole genome shotgun (WGS) entry which is preliminary data.</text>
</comment>